<name>A0AAP0Q663_9MAGN</name>
<dbReference type="InterPro" id="IPR011990">
    <property type="entry name" value="TPR-like_helical_dom_sf"/>
</dbReference>
<evidence type="ECO:0000256" key="1">
    <source>
        <dbReference type="SAM" id="MobiDB-lite"/>
    </source>
</evidence>
<accession>A0AAP0Q663</accession>
<protein>
    <recommendedName>
        <fullName evidence="4">Pentatricopeptide repeat-containing protein</fullName>
    </recommendedName>
</protein>
<keyword evidence="3" id="KW-1185">Reference proteome</keyword>
<evidence type="ECO:0008006" key="4">
    <source>
        <dbReference type="Google" id="ProtNLM"/>
    </source>
</evidence>
<comment type="caution">
    <text evidence="2">The sequence shown here is derived from an EMBL/GenBank/DDBJ whole genome shotgun (WGS) entry which is preliminary data.</text>
</comment>
<organism evidence="2 3">
    <name type="scientific">Stephania yunnanensis</name>
    <dbReference type="NCBI Taxonomy" id="152371"/>
    <lineage>
        <taxon>Eukaryota</taxon>
        <taxon>Viridiplantae</taxon>
        <taxon>Streptophyta</taxon>
        <taxon>Embryophyta</taxon>
        <taxon>Tracheophyta</taxon>
        <taxon>Spermatophyta</taxon>
        <taxon>Magnoliopsida</taxon>
        <taxon>Ranunculales</taxon>
        <taxon>Menispermaceae</taxon>
        <taxon>Menispermoideae</taxon>
        <taxon>Cissampelideae</taxon>
        <taxon>Stephania</taxon>
    </lineage>
</organism>
<sequence length="113" mass="13406">MICSEIEKCVKYKRYEDALELFEILELQGGQGGRGIAYEALVNACMGLKSIRRARRVHGYMMRSGYDADLYLANRVLLIHVKCGRTSNREIMKEKERCNRERERERERERRMT</sequence>
<evidence type="ECO:0000313" key="2">
    <source>
        <dbReference type="EMBL" id="KAK9169192.1"/>
    </source>
</evidence>
<dbReference type="EMBL" id="JBBNAF010000001">
    <property type="protein sequence ID" value="KAK9169192.1"/>
    <property type="molecule type" value="Genomic_DNA"/>
</dbReference>
<reference evidence="2 3" key="1">
    <citation type="submission" date="2024-01" db="EMBL/GenBank/DDBJ databases">
        <title>Genome assemblies of Stephania.</title>
        <authorList>
            <person name="Yang L."/>
        </authorList>
    </citation>
    <scope>NUCLEOTIDE SEQUENCE [LARGE SCALE GENOMIC DNA]</scope>
    <source>
        <strain evidence="2">YNDBR</strain>
        <tissue evidence="2">Leaf</tissue>
    </source>
</reference>
<gene>
    <name evidence="2" type="ORF">Syun_001332</name>
</gene>
<dbReference type="AlphaFoldDB" id="A0AAP0Q663"/>
<evidence type="ECO:0000313" key="3">
    <source>
        <dbReference type="Proteomes" id="UP001420932"/>
    </source>
</evidence>
<dbReference type="Gene3D" id="1.25.40.10">
    <property type="entry name" value="Tetratricopeptide repeat domain"/>
    <property type="match status" value="1"/>
</dbReference>
<feature type="region of interest" description="Disordered" evidence="1">
    <location>
        <begin position="94"/>
        <end position="113"/>
    </location>
</feature>
<dbReference type="Proteomes" id="UP001420932">
    <property type="component" value="Unassembled WGS sequence"/>
</dbReference>
<proteinExistence type="predicted"/>